<dbReference type="EMBL" id="LOCM01000028">
    <property type="protein sequence ID" value="PND47328.1"/>
    <property type="molecule type" value="Genomic_DNA"/>
</dbReference>
<dbReference type="GO" id="GO:0000155">
    <property type="term" value="F:phosphorelay sensor kinase activity"/>
    <property type="evidence" value="ECO:0007669"/>
    <property type="project" value="InterPro"/>
</dbReference>
<protein>
    <submittedName>
        <fullName evidence="6">Histidine kinase</fullName>
    </submittedName>
</protein>
<dbReference type="PROSITE" id="PS50885">
    <property type="entry name" value="HAMP"/>
    <property type="match status" value="1"/>
</dbReference>
<evidence type="ECO:0000256" key="4">
    <source>
        <dbReference type="SAM" id="Phobius"/>
    </source>
</evidence>
<evidence type="ECO:0000256" key="3">
    <source>
        <dbReference type="ARBA" id="ARBA00022679"/>
    </source>
</evidence>
<dbReference type="SUPFAM" id="SSF55874">
    <property type="entry name" value="ATPase domain of HSP90 chaperone/DNA topoisomerase II/histidine kinase"/>
    <property type="match status" value="1"/>
</dbReference>
<dbReference type="AlphaFoldDB" id="A0A2N8LAY8"/>
<accession>A0A2N8LAY8</accession>
<evidence type="ECO:0000313" key="6">
    <source>
        <dbReference type="EMBL" id="PND47328.1"/>
    </source>
</evidence>
<evidence type="ECO:0000256" key="1">
    <source>
        <dbReference type="ARBA" id="ARBA00004370"/>
    </source>
</evidence>
<dbReference type="SMART" id="SM00304">
    <property type="entry name" value="HAMP"/>
    <property type="match status" value="1"/>
</dbReference>
<name>A0A2N8LAY8_9STRE</name>
<keyword evidence="6" id="KW-0418">Kinase</keyword>
<dbReference type="InterPro" id="IPR010559">
    <property type="entry name" value="Sig_transdc_His_kin_internal"/>
</dbReference>
<comment type="caution">
    <text evidence="6">The sequence shown here is derived from an EMBL/GenBank/DDBJ whole genome shotgun (WGS) entry which is preliminary data.</text>
</comment>
<evidence type="ECO:0000259" key="5">
    <source>
        <dbReference type="PROSITE" id="PS50885"/>
    </source>
</evidence>
<evidence type="ECO:0000256" key="2">
    <source>
        <dbReference type="ARBA" id="ARBA00022553"/>
    </source>
</evidence>
<feature type="domain" description="HAMP" evidence="5">
    <location>
        <begin position="270"/>
        <end position="323"/>
    </location>
</feature>
<feature type="transmembrane region" description="Helical" evidence="4">
    <location>
        <begin position="243"/>
        <end position="265"/>
    </location>
</feature>
<dbReference type="GO" id="GO:0016020">
    <property type="term" value="C:membrane"/>
    <property type="evidence" value="ECO:0007669"/>
    <property type="project" value="UniProtKB-SubCell"/>
</dbReference>
<dbReference type="Gene3D" id="3.30.565.10">
    <property type="entry name" value="Histidine kinase-like ATPase, C-terminal domain"/>
    <property type="match status" value="1"/>
</dbReference>
<proteinExistence type="predicted"/>
<keyword evidence="4" id="KW-1133">Transmembrane helix</keyword>
<dbReference type="OrthoDB" id="9776552at2"/>
<keyword evidence="4" id="KW-0472">Membrane</keyword>
<keyword evidence="7" id="KW-1185">Reference proteome</keyword>
<sequence>MKKILIHTLLKSYSYLVITIIIFFASVLSYINWEHYRQNVEHQQQLVVENVKTQLRDYSEQAHSQLYDLSQDKDKIEGISQYFQKSPADYETWLLHHPLFLIKNVSFHETIKSFYRNLPFVSGVDLALTNQKNVFVSTQDFKSGHLVAVKDYKAPKNSFPINFYDANSMVLIGTFYISVDTSLIDNTVEKSSSLPIAILINDSLNRDFYKHSTIKKNDIVMYQNSDEMVIKAGLSKHYFRMEVWRLTALIYLISLILIGILLVVLNRVFHRYQVQVSDLVNTMQTITETDKSVRIKTDNKQQEMLLISNHINEMLDSLEDSINDVYRLELAQQDANMRALQSQINPHFLYNTLEFFRMYSVTKGMDELADILYEFSTLLRGSISQKKETTLKEELEFCEKHSFICQIRYPRSIAYSYQIDKGCEDVKIPRFSIQPLVENYFIHGVDLKRINNALSVKVIRHANDLEILIRDNGKGMSQKIVEDYQKLLSQREKISQEGLKSIGIINVHERLLLYFGERYQIQLSSQPGQGVTYSIMLSDVFEEED</sequence>
<gene>
    <name evidence="6" type="ORF">AT575_07355</name>
</gene>
<keyword evidence="3" id="KW-0808">Transferase</keyword>
<dbReference type="InterPro" id="IPR003660">
    <property type="entry name" value="HAMP_dom"/>
</dbReference>
<organism evidence="6 7">
    <name type="scientific">Streptococcus penaeicida</name>
    <dbReference type="NCBI Taxonomy" id="1765960"/>
    <lineage>
        <taxon>Bacteria</taxon>
        <taxon>Bacillati</taxon>
        <taxon>Bacillota</taxon>
        <taxon>Bacilli</taxon>
        <taxon>Lactobacillales</taxon>
        <taxon>Streptococcaceae</taxon>
        <taxon>Streptococcus</taxon>
    </lineage>
</organism>
<dbReference type="Proteomes" id="UP000235963">
    <property type="component" value="Unassembled WGS sequence"/>
</dbReference>
<dbReference type="PANTHER" id="PTHR42713">
    <property type="entry name" value="HISTIDINE KINASE-RELATED"/>
    <property type="match status" value="1"/>
</dbReference>
<dbReference type="Pfam" id="PF06580">
    <property type="entry name" value="His_kinase"/>
    <property type="match status" value="1"/>
</dbReference>
<dbReference type="InterPro" id="IPR051552">
    <property type="entry name" value="HptR"/>
</dbReference>
<feature type="transmembrane region" description="Helical" evidence="4">
    <location>
        <begin position="12"/>
        <end position="33"/>
    </location>
</feature>
<keyword evidence="4" id="KW-0812">Transmembrane</keyword>
<dbReference type="Gene3D" id="6.10.340.10">
    <property type="match status" value="1"/>
</dbReference>
<dbReference type="RefSeq" id="WP_102777810.1">
    <property type="nucleotide sequence ID" value="NZ_CBCSGP010000003.1"/>
</dbReference>
<dbReference type="InterPro" id="IPR036890">
    <property type="entry name" value="HATPase_C_sf"/>
</dbReference>
<dbReference type="PANTHER" id="PTHR42713:SF2">
    <property type="entry name" value="TWO-COMPONENT SENSOR KINASE YESM"/>
    <property type="match status" value="1"/>
</dbReference>
<reference evidence="6 7" key="1">
    <citation type="submission" date="2015-12" db="EMBL/GenBank/DDBJ databases">
        <title>Streptococcus penaeicida sp. nov.</title>
        <authorList>
            <person name="Gomez-Gil B."/>
            <person name="Morales-Covarrubias M."/>
        </authorList>
    </citation>
    <scope>NUCLEOTIDE SEQUENCE [LARGE SCALE GENOMIC DNA]</scope>
    <source>
        <strain evidence="6 7">CAIM 1838</strain>
    </source>
</reference>
<keyword evidence="2" id="KW-0597">Phosphoprotein</keyword>
<comment type="subcellular location">
    <subcellularLocation>
        <location evidence="1">Membrane</location>
    </subcellularLocation>
</comment>
<evidence type="ECO:0000313" key="7">
    <source>
        <dbReference type="Proteomes" id="UP000235963"/>
    </source>
</evidence>